<feature type="active site" description="Charge relay system" evidence="9">
    <location>
        <position position="131"/>
    </location>
</feature>
<keyword evidence="11" id="KW-1185">Reference proteome</keyword>
<dbReference type="InterPro" id="IPR011811">
    <property type="entry name" value="Peptidase_S51_cyanophycinase"/>
</dbReference>
<proteinExistence type="inferred from homology"/>
<dbReference type="EMBL" id="FQZS01000010">
    <property type="protein sequence ID" value="SHI89764.1"/>
    <property type="molecule type" value="Genomic_DNA"/>
</dbReference>
<accession>A0A1M6EWB5</accession>
<dbReference type="GO" id="GO:0006508">
    <property type="term" value="P:proteolysis"/>
    <property type="evidence" value="ECO:0007669"/>
    <property type="project" value="UniProtKB-KW"/>
</dbReference>
<feature type="active site" description="Charge relay system" evidence="9">
    <location>
        <position position="173"/>
    </location>
</feature>
<dbReference type="PIRSF" id="PIRSF032067">
    <property type="entry name" value="Cyanophycinase"/>
    <property type="match status" value="1"/>
</dbReference>
<dbReference type="PANTHER" id="PTHR36175">
    <property type="entry name" value="CYANOPHYCINASE"/>
    <property type="match status" value="1"/>
</dbReference>
<feature type="active site" description="Charge relay system" evidence="9">
    <location>
        <position position="200"/>
    </location>
</feature>
<comment type="catalytic activity">
    <reaction evidence="1">
        <text>[L-4-(L-arginin-2-N-yl)aspartate](n) + H2O = [L-4-(L-arginin-2-N-yl)aspartate](n-1) + L-4-(L-arginin-2-N-yl)aspartate</text>
        <dbReference type="Rhea" id="RHEA:12845"/>
        <dbReference type="Rhea" id="RHEA-COMP:13728"/>
        <dbReference type="Rhea" id="RHEA-COMP:13734"/>
        <dbReference type="ChEBI" id="CHEBI:15377"/>
        <dbReference type="ChEBI" id="CHEBI:137986"/>
        <dbReference type="ChEBI" id="CHEBI:137991"/>
        <dbReference type="EC" id="3.4.15.6"/>
    </reaction>
</comment>
<gene>
    <name evidence="10" type="ORF">SAMN02745176_01739</name>
</gene>
<dbReference type="PANTHER" id="PTHR36175:SF1">
    <property type="entry name" value="CYANOPHYCINASE"/>
    <property type="match status" value="1"/>
</dbReference>
<dbReference type="SUPFAM" id="SSF52317">
    <property type="entry name" value="Class I glutamine amidotransferase-like"/>
    <property type="match status" value="1"/>
</dbReference>
<evidence type="ECO:0000256" key="7">
    <source>
        <dbReference type="ARBA" id="ARBA00022801"/>
    </source>
</evidence>
<evidence type="ECO:0000256" key="5">
    <source>
        <dbReference type="ARBA" id="ARBA00015719"/>
    </source>
</evidence>
<dbReference type="OrthoDB" id="9799980at2"/>
<dbReference type="STRING" id="1122184.SAMN02745176_01739"/>
<comment type="function">
    <text evidence="2">Exopeptidase that catalyzes the hydrolytic cleavage of multi-L-arginyl-poly-L-aspartic acid (cyanophycin; a water-insoluble reserve polymer) into aspartate-arginine dipeptides.</text>
</comment>
<dbReference type="GO" id="GO:0008241">
    <property type="term" value="F:peptidyl-dipeptidase activity"/>
    <property type="evidence" value="ECO:0007669"/>
    <property type="project" value="UniProtKB-EC"/>
</dbReference>
<name>A0A1M6EWB5_9FIRM</name>
<evidence type="ECO:0000256" key="4">
    <source>
        <dbReference type="ARBA" id="ARBA00013115"/>
    </source>
</evidence>
<dbReference type="CDD" id="cd03145">
    <property type="entry name" value="GAT1_cyanophycinase"/>
    <property type="match status" value="1"/>
</dbReference>
<keyword evidence="6" id="KW-0645">Protease</keyword>
<evidence type="ECO:0000256" key="2">
    <source>
        <dbReference type="ARBA" id="ARBA00002039"/>
    </source>
</evidence>
<dbReference type="AlphaFoldDB" id="A0A1M6EWB5"/>
<evidence type="ECO:0000256" key="9">
    <source>
        <dbReference type="PIRSR" id="PIRSR032067-1"/>
    </source>
</evidence>
<dbReference type="InterPro" id="IPR029062">
    <property type="entry name" value="Class_I_gatase-like"/>
</dbReference>
<reference evidence="10 11" key="1">
    <citation type="submission" date="2016-11" db="EMBL/GenBank/DDBJ databases">
        <authorList>
            <person name="Jaros S."/>
            <person name="Januszkiewicz K."/>
            <person name="Wedrychowicz H."/>
        </authorList>
    </citation>
    <scope>NUCLEOTIDE SEQUENCE [LARGE SCALE GENOMIC DNA]</scope>
    <source>
        <strain evidence="10 11">DSM 19022</strain>
    </source>
</reference>
<dbReference type="InterPro" id="IPR005320">
    <property type="entry name" value="Peptidase_S51"/>
</dbReference>
<evidence type="ECO:0000256" key="1">
    <source>
        <dbReference type="ARBA" id="ARBA00001092"/>
    </source>
</evidence>
<evidence type="ECO:0000256" key="8">
    <source>
        <dbReference type="ARBA" id="ARBA00022825"/>
    </source>
</evidence>
<organism evidence="10 11">
    <name type="scientific">Lutispora thermophila DSM 19022</name>
    <dbReference type="NCBI Taxonomy" id="1122184"/>
    <lineage>
        <taxon>Bacteria</taxon>
        <taxon>Bacillati</taxon>
        <taxon>Bacillota</taxon>
        <taxon>Clostridia</taxon>
        <taxon>Lutisporales</taxon>
        <taxon>Lutisporaceae</taxon>
        <taxon>Lutispora</taxon>
    </lineage>
</organism>
<evidence type="ECO:0000313" key="10">
    <source>
        <dbReference type="EMBL" id="SHI89764.1"/>
    </source>
</evidence>
<dbReference type="GO" id="GO:0008236">
    <property type="term" value="F:serine-type peptidase activity"/>
    <property type="evidence" value="ECO:0007669"/>
    <property type="project" value="UniProtKB-KW"/>
</dbReference>
<dbReference type="EC" id="3.4.15.6" evidence="4"/>
<dbReference type="Pfam" id="PF03575">
    <property type="entry name" value="Peptidase_S51"/>
    <property type="match status" value="1"/>
</dbReference>
<keyword evidence="7" id="KW-0378">Hydrolase</keyword>
<keyword evidence="8" id="KW-0720">Serine protease</keyword>
<evidence type="ECO:0000313" key="11">
    <source>
        <dbReference type="Proteomes" id="UP000184442"/>
    </source>
</evidence>
<dbReference type="Proteomes" id="UP000184442">
    <property type="component" value="Unassembled WGS sequence"/>
</dbReference>
<evidence type="ECO:0000256" key="6">
    <source>
        <dbReference type="ARBA" id="ARBA00022670"/>
    </source>
</evidence>
<comment type="similarity">
    <text evidence="3">Belongs to the peptidase S51 family.</text>
</comment>
<sequence length="284" mass="30738">MPGLKRGTLVIIGGAEDKTTDKRILKIVHKLSGGDNSTVAVVTTATNSPYEAEKQYNEIFKSLGSKAVYGINITERSQANDYRLIKQIKECDCIFFVGGDQLRISCILGGTEFHKAVLDSLNNGKVIAGTSAGASMMSQIMVVEGKDDEAPRKCTLKMAPGMGLLQGVIIDQHFNQRGRIGRLLAAVAQNPGIIGLGIDEDTAAIVRSDLTFRVAGSGVVTVIDGRDISYTNVSEQNPDDPLAITDVKIHVFPEGYGFNLVTKEGIIQKDYEEGKNIEFEEDKK</sequence>
<dbReference type="RefSeq" id="WP_073025844.1">
    <property type="nucleotide sequence ID" value="NZ_FQZS01000010.1"/>
</dbReference>
<protein>
    <recommendedName>
        <fullName evidence="5">Cyanophycinase</fullName>
        <ecNumber evidence="4">3.4.15.6</ecNumber>
    </recommendedName>
</protein>
<dbReference type="NCBIfam" id="TIGR02069">
    <property type="entry name" value="cyanophycinase"/>
    <property type="match status" value="1"/>
</dbReference>
<dbReference type="Gene3D" id="3.40.50.880">
    <property type="match status" value="1"/>
</dbReference>
<evidence type="ECO:0000256" key="3">
    <source>
        <dbReference type="ARBA" id="ARBA00006534"/>
    </source>
</evidence>